<keyword evidence="1" id="KW-1133">Transmembrane helix</keyword>
<accession>A0ABM8BA37</accession>
<evidence type="ECO:0000313" key="2">
    <source>
        <dbReference type="EMBL" id="BDR53771.1"/>
    </source>
</evidence>
<feature type="transmembrane region" description="Helical" evidence="1">
    <location>
        <begin position="32"/>
        <end position="50"/>
    </location>
</feature>
<gene>
    <name evidence="2" type="ORF">KIM372_16780</name>
</gene>
<dbReference type="Proteomes" id="UP001321766">
    <property type="component" value="Chromosome"/>
</dbReference>
<keyword evidence="1" id="KW-0472">Membrane</keyword>
<sequence length="54" mass="5607">MASQQPKPGSPGWSNLTVVAVAVLASRVEPNTAGLILGIVALCGLALEWFSTRK</sequence>
<evidence type="ECO:0000256" key="1">
    <source>
        <dbReference type="SAM" id="Phobius"/>
    </source>
</evidence>
<organism evidence="2 3">
    <name type="scientific">Bombiscardovia nodaiensis</name>
    <dbReference type="NCBI Taxonomy" id="2932181"/>
    <lineage>
        <taxon>Bacteria</taxon>
        <taxon>Bacillati</taxon>
        <taxon>Actinomycetota</taxon>
        <taxon>Actinomycetes</taxon>
        <taxon>Bifidobacteriales</taxon>
        <taxon>Bifidobacteriaceae</taxon>
        <taxon>Bombiscardovia</taxon>
    </lineage>
</organism>
<proteinExistence type="predicted"/>
<protein>
    <submittedName>
        <fullName evidence="2">Uncharacterized protein</fullName>
    </submittedName>
</protein>
<reference evidence="2 3" key="1">
    <citation type="journal article" date="2023" name="Microbiol. Spectr.">
        <title>Symbiosis of Carpenter Bees with Uncharacterized Lactic Acid Bacteria Showing NAD Auxotrophy.</title>
        <authorList>
            <person name="Kawasaki S."/>
            <person name="Ozawa K."/>
            <person name="Mori T."/>
            <person name="Yamamoto A."/>
            <person name="Ito M."/>
            <person name="Ohkuma M."/>
            <person name="Sakamoto M."/>
            <person name="Matsutani M."/>
        </authorList>
    </citation>
    <scope>NUCLEOTIDE SEQUENCE [LARGE SCALE GENOMIC DNA]</scope>
    <source>
        <strain evidence="2 3">Kim37-2</strain>
    </source>
</reference>
<name>A0ABM8BA37_9BIFI</name>
<keyword evidence="1" id="KW-0812">Transmembrane</keyword>
<evidence type="ECO:0000313" key="3">
    <source>
        <dbReference type="Proteomes" id="UP001321766"/>
    </source>
</evidence>
<dbReference type="EMBL" id="AP026798">
    <property type="protein sequence ID" value="BDR53771.1"/>
    <property type="molecule type" value="Genomic_DNA"/>
</dbReference>
<keyword evidence="3" id="KW-1185">Reference proteome</keyword>